<dbReference type="EMBL" id="CADIKL010000029">
    <property type="protein sequence ID" value="CAB3799234.1"/>
    <property type="molecule type" value="Genomic_DNA"/>
</dbReference>
<name>A0A6J5GL44_9BURK</name>
<keyword evidence="1" id="KW-0812">Transmembrane</keyword>
<keyword evidence="1" id="KW-0472">Membrane</keyword>
<protein>
    <submittedName>
        <fullName evidence="2">Uncharacterized protein</fullName>
    </submittedName>
</protein>
<dbReference type="Proteomes" id="UP000494119">
    <property type="component" value="Unassembled WGS sequence"/>
</dbReference>
<organism evidence="2 3">
    <name type="scientific">Paraburkholderia caffeinitolerans</name>
    <dbReference type="NCBI Taxonomy" id="1723730"/>
    <lineage>
        <taxon>Bacteria</taxon>
        <taxon>Pseudomonadati</taxon>
        <taxon>Pseudomonadota</taxon>
        <taxon>Betaproteobacteria</taxon>
        <taxon>Burkholderiales</taxon>
        <taxon>Burkholderiaceae</taxon>
        <taxon>Paraburkholderia</taxon>
    </lineage>
</organism>
<evidence type="ECO:0000313" key="3">
    <source>
        <dbReference type="Proteomes" id="UP000494119"/>
    </source>
</evidence>
<feature type="transmembrane region" description="Helical" evidence="1">
    <location>
        <begin position="131"/>
        <end position="151"/>
    </location>
</feature>
<evidence type="ECO:0000256" key="1">
    <source>
        <dbReference type="SAM" id="Phobius"/>
    </source>
</evidence>
<sequence>MSTDFNATDQTQAAGQNDDAWLTMLAVLQGTGYVKKESVQKLLDEVREQGEPPPMPVVSARAALDWLIMNGYTDAQAEQAATERLLEQLRTRTVPDYLLPAMPVLERLDPSLSKAIDEHSKHRMRQAKRKLLLSIGGPLVLAGGYVLWTMFPSTPGCDASSTRKTLMLIAVDVGVSAMHDPKILLSGEGPQSIFFTHETEVGYDDDTGTRACTASIETGGKDSGEKAGYVVERVPGSRSDFRVQMLPVEVIMARYTGSALNKKLGAPVGREAMRTAIVAGLRKLDGDAAELAPSYGKSLPGDDPDAEPKTLADSVQEVLPSADCRALDGGRYACPVQIEYRDQLMGAIGAMPYRQLKGEFVFERDGGGWKVADGFDKTFMQSIVNSRFDAIKGKPDAAAPPPQAQ</sequence>
<proteinExistence type="predicted"/>
<gene>
    <name evidence="2" type="ORF">LMG28688_04894</name>
</gene>
<keyword evidence="1" id="KW-1133">Transmembrane helix</keyword>
<evidence type="ECO:0000313" key="2">
    <source>
        <dbReference type="EMBL" id="CAB3799234.1"/>
    </source>
</evidence>
<reference evidence="2 3" key="1">
    <citation type="submission" date="2020-04" db="EMBL/GenBank/DDBJ databases">
        <authorList>
            <person name="De Canck E."/>
        </authorList>
    </citation>
    <scope>NUCLEOTIDE SEQUENCE [LARGE SCALE GENOMIC DNA]</scope>
    <source>
        <strain evidence="2 3">LMG 28688</strain>
    </source>
</reference>
<dbReference type="AlphaFoldDB" id="A0A6J5GL44"/>
<dbReference type="RefSeq" id="WP_129561683.1">
    <property type="nucleotide sequence ID" value="NZ_CADIKL010000029.1"/>
</dbReference>
<keyword evidence="3" id="KW-1185">Reference proteome</keyword>
<accession>A0A6J5GL44</accession>